<dbReference type="Proteomes" id="UP000516314">
    <property type="component" value="Chromosome 3"/>
</dbReference>
<protein>
    <submittedName>
        <fullName evidence="2">(thale cress) hypothetical protein</fullName>
    </submittedName>
</protein>
<dbReference type="EMBL" id="LR881468">
    <property type="protein sequence ID" value="CAD5324533.1"/>
    <property type="molecule type" value="Genomic_DNA"/>
</dbReference>
<proteinExistence type="predicted"/>
<accession>A0A7G2EMJ2</accession>
<evidence type="ECO:0000313" key="3">
    <source>
        <dbReference type="Proteomes" id="UP000516314"/>
    </source>
</evidence>
<evidence type="ECO:0000256" key="1">
    <source>
        <dbReference type="SAM" id="MobiDB-lite"/>
    </source>
</evidence>
<sequence length="58" mass="6804">MKSGTKRASEGTTSKDNKKPYFQRSWTEEDEISLLQVKANGKEKKVESLNLWFKKIRK</sequence>
<dbReference type="AlphaFoldDB" id="A0A7G2EMJ2"/>
<reference evidence="2 3" key="1">
    <citation type="submission" date="2020-09" db="EMBL/GenBank/DDBJ databases">
        <authorList>
            <person name="Ashkenazy H."/>
        </authorList>
    </citation>
    <scope>NUCLEOTIDE SEQUENCE [LARGE SCALE GENOMIC DNA]</scope>
    <source>
        <strain evidence="3">cv. Cdm-0</strain>
    </source>
</reference>
<feature type="compositionally biased region" description="Basic and acidic residues" evidence="1">
    <location>
        <begin position="7"/>
        <end position="19"/>
    </location>
</feature>
<name>A0A7G2EMJ2_ARATH</name>
<evidence type="ECO:0000313" key="2">
    <source>
        <dbReference type="EMBL" id="CAD5324533.1"/>
    </source>
</evidence>
<feature type="region of interest" description="Disordered" evidence="1">
    <location>
        <begin position="1"/>
        <end position="22"/>
    </location>
</feature>
<organism evidence="2 3">
    <name type="scientific">Arabidopsis thaliana</name>
    <name type="common">Mouse-ear cress</name>
    <dbReference type="NCBI Taxonomy" id="3702"/>
    <lineage>
        <taxon>Eukaryota</taxon>
        <taxon>Viridiplantae</taxon>
        <taxon>Streptophyta</taxon>
        <taxon>Embryophyta</taxon>
        <taxon>Tracheophyta</taxon>
        <taxon>Spermatophyta</taxon>
        <taxon>Magnoliopsida</taxon>
        <taxon>eudicotyledons</taxon>
        <taxon>Gunneridae</taxon>
        <taxon>Pentapetalae</taxon>
        <taxon>rosids</taxon>
        <taxon>malvids</taxon>
        <taxon>Brassicales</taxon>
        <taxon>Brassicaceae</taxon>
        <taxon>Camelineae</taxon>
        <taxon>Arabidopsis</taxon>
    </lineage>
</organism>
<gene>
    <name evidence="2" type="ORF">AT9943_LOCUS12423</name>
</gene>